<dbReference type="AlphaFoldDB" id="A0AAF0CB82"/>
<reference evidence="3 4" key="1">
    <citation type="journal article" date="2015" name="Genome Announc.">
        <title>Draft Genome Sequences of Marine Isolates of Thalassomonas viridans and Thalassomonas actiniarum.</title>
        <authorList>
            <person name="Olonade I."/>
            <person name="van Zyl L.J."/>
            <person name="Trindade M."/>
        </authorList>
    </citation>
    <scope>NUCLEOTIDE SEQUENCE [LARGE SCALE GENOMIC DNA]</scope>
    <source>
        <strain evidence="3 4">XOM25</strain>
    </source>
</reference>
<feature type="chain" id="PRO_5042156489" description="GEVED domain-containing protein" evidence="1">
    <location>
        <begin position="29"/>
        <end position="276"/>
    </location>
</feature>
<organism evidence="3 4">
    <name type="scientific">Thalassomonas viridans</name>
    <dbReference type="NCBI Taxonomy" id="137584"/>
    <lineage>
        <taxon>Bacteria</taxon>
        <taxon>Pseudomonadati</taxon>
        <taxon>Pseudomonadota</taxon>
        <taxon>Gammaproteobacteria</taxon>
        <taxon>Alteromonadales</taxon>
        <taxon>Colwelliaceae</taxon>
        <taxon>Thalassomonas</taxon>
    </lineage>
</organism>
<proteinExistence type="predicted"/>
<evidence type="ECO:0000313" key="3">
    <source>
        <dbReference type="EMBL" id="WDE07005.1"/>
    </source>
</evidence>
<name>A0AAF0CB82_9GAMM</name>
<evidence type="ECO:0000256" key="1">
    <source>
        <dbReference type="SAM" id="SignalP"/>
    </source>
</evidence>
<feature type="signal peptide" evidence="1">
    <location>
        <begin position="1"/>
        <end position="28"/>
    </location>
</feature>
<dbReference type="EMBL" id="CP059733">
    <property type="protein sequence ID" value="WDE07005.1"/>
    <property type="molecule type" value="Genomic_DNA"/>
</dbReference>
<dbReference type="InterPro" id="IPR045474">
    <property type="entry name" value="GEVED"/>
</dbReference>
<keyword evidence="4" id="KW-1185">Reference proteome</keyword>
<dbReference type="Pfam" id="PF20009">
    <property type="entry name" value="GEVED"/>
    <property type="match status" value="1"/>
</dbReference>
<keyword evidence="1" id="KW-0732">Signal</keyword>
<dbReference type="Proteomes" id="UP000032352">
    <property type="component" value="Chromosome"/>
</dbReference>
<dbReference type="KEGG" id="tvd:SG34_009005"/>
<gene>
    <name evidence="3" type="ORF">SG34_009005</name>
</gene>
<dbReference type="RefSeq" id="WP_152647482.1">
    <property type="nucleotide sequence ID" value="NZ_CP059733.1"/>
</dbReference>
<accession>A0AAF0CB82</accession>
<evidence type="ECO:0000259" key="2">
    <source>
        <dbReference type="Pfam" id="PF20009"/>
    </source>
</evidence>
<reference evidence="3 4" key="2">
    <citation type="journal article" date="2022" name="Mar. Drugs">
        <title>Bioassay-Guided Fractionation Leads to the Detection of Cholic Acid Generated by the Rare Thalassomonas sp.</title>
        <authorList>
            <person name="Pheiffer F."/>
            <person name="Schneider Y.K."/>
            <person name="Hansen E.H."/>
            <person name="Andersen J.H."/>
            <person name="Isaksson J."/>
            <person name="Busche T."/>
            <person name="R C."/>
            <person name="Kalinowski J."/>
            <person name="Zyl L.V."/>
            <person name="Trindade M."/>
        </authorList>
    </citation>
    <scope>NUCLEOTIDE SEQUENCE [LARGE SCALE GENOMIC DNA]</scope>
    <source>
        <strain evidence="3 4">XOM25</strain>
    </source>
</reference>
<feature type="domain" description="GEVED" evidence="2">
    <location>
        <begin position="202"/>
        <end position="273"/>
    </location>
</feature>
<evidence type="ECO:0000313" key="4">
    <source>
        <dbReference type="Proteomes" id="UP000032352"/>
    </source>
</evidence>
<sequence>MKRVNGLKHAVLLGLFSSVSLFSAQSQADEGWNDILTKQEATGRFEWIESCHSYMLVDLWERIFGSLDEDDATKIAQLKALLLEKEGSPAAYPQYLTFGKKDFTNPENWYAGTDKTQSCKAIPSSYKVLGAITSFDLQTYCNSAPTHAGFIWVKDVTIGNQTHSSGSGGYTNQFAKVFKVKRENTYNYNLQAGYAINSPASWKMWIDYNQDGDFSDSGELIVHQYNDPDSGQFTVPAGAKPGYTKMRLQASYSGGTIDPCGGFFAGEIEDFVLSVE</sequence>
<protein>
    <recommendedName>
        <fullName evidence="2">GEVED domain-containing protein</fullName>
    </recommendedName>
</protein>